<proteinExistence type="predicted"/>
<dbReference type="Proteomes" id="UP000183417">
    <property type="component" value="Unassembled WGS sequence"/>
</dbReference>
<feature type="region of interest" description="Disordered" evidence="1">
    <location>
        <begin position="1"/>
        <end position="29"/>
    </location>
</feature>
<dbReference type="GeneID" id="94692817"/>
<evidence type="ECO:0000313" key="3">
    <source>
        <dbReference type="Proteomes" id="UP000183417"/>
    </source>
</evidence>
<evidence type="ECO:0000256" key="1">
    <source>
        <dbReference type="SAM" id="MobiDB-lite"/>
    </source>
</evidence>
<feature type="compositionally biased region" description="Low complexity" evidence="1">
    <location>
        <begin position="11"/>
        <end position="29"/>
    </location>
</feature>
<dbReference type="RefSeq" id="WP_143044611.1">
    <property type="nucleotide sequence ID" value="NZ_CP141274.1"/>
</dbReference>
<protein>
    <submittedName>
        <fullName evidence="2">Uncharacterized protein</fullName>
    </submittedName>
</protein>
<gene>
    <name evidence="2" type="ORF">SAMN05421547_113122</name>
</gene>
<accession>A0A1H3QSX0</accession>
<reference evidence="2 3" key="1">
    <citation type="submission" date="2016-10" db="EMBL/GenBank/DDBJ databases">
        <authorList>
            <person name="de Groot N.N."/>
        </authorList>
    </citation>
    <scope>NUCLEOTIDE SEQUENCE [LARGE SCALE GENOMIC DNA]</scope>
    <source>
        <strain evidence="2 3">LMG 24775</strain>
    </source>
</reference>
<organism evidence="2 3">
    <name type="scientific">Delftia lacustris</name>
    <dbReference type="NCBI Taxonomy" id="558537"/>
    <lineage>
        <taxon>Bacteria</taxon>
        <taxon>Pseudomonadati</taxon>
        <taxon>Pseudomonadota</taxon>
        <taxon>Betaproteobacteria</taxon>
        <taxon>Burkholderiales</taxon>
        <taxon>Comamonadaceae</taxon>
        <taxon>Delftia</taxon>
    </lineage>
</organism>
<name>A0A1H3QSX0_9BURK</name>
<evidence type="ECO:0000313" key="2">
    <source>
        <dbReference type="EMBL" id="SDZ16440.1"/>
    </source>
</evidence>
<dbReference type="EMBL" id="FNPE01000013">
    <property type="protein sequence ID" value="SDZ16440.1"/>
    <property type="molecule type" value="Genomic_DNA"/>
</dbReference>
<sequence length="232" mass="24487">MITVAQKPKARTQQPATATRPAAASTAPTRTPASLLAAFISMGDSLEVSANTWAQAGGHRDAARLLLTAKADIEHFAERTTHAQDMAGDFALDIAALIKAARRTPGPAAPAEAAKLLDEAMTDLAWIADMPVAELMEDAAPSAAQQQDQEERLKLARGANYQIERLAQTLILLADQLDADAQPVFHGMAARIAQLSGIVYFAGQLHGEDPATVGTPPQRDLQSAFEGGLRCG</sequence>
<dbReference type="AlphaFoldDB" id="A0A1H3QSX0"/>